<dbReference type="InterPro" id="IPR014730">
    <property type="entry name" value="ETF_a/b_N"/>
</dbReference>
<accession>A0A921ICE9</accession>
<evidence type="ECO:0000259" key="1">
    <source>
        <dbReference type="SMART" id="SM00893"/>
    </source>
</evidence>
<dbReference type="PANTHER" id="PTHR21294">
    <property type="entry name" value="ELECTRON TRANSFER FLAVOPROTEIN BETA-SUBUNIT"/>
    <property type="match status" value="1"/>
</dbReference>
<dbReference type="SUPFAM" id="SSF52402">
    <property type="entry name" value="Adenine nucleotide alpha hydrolases-like"/>
    <property type="match status" value="1"/>
</dbReference>
<evidence type="ECO:0000313" key="2">
    <source>
        <dbReference type="EMBL" id="HJG15312.1"/>
    </source>
</evidence>
<evidence type="ECO:0000313" key="3">
    <source>
        <dbReference type="Proteomes" id="UP000759256"/>
    </source>
</evidence>
<gene>
    <name evidence="2" type="ORF">K8V06_04120</name>
</gene>
<dbReference type="Pfam" id="PF01012">
    <property type="entry name" value="ETF"/>
    <property type="match status" value="1"/>
</dbReference>
<dbReference type="Proteomes" id="UP000759256">
    <property type="component" value="Unassembled WGS sequence"/>
</dbReference>
<name>A0A921ICE9_9LACO</name>
<dbReference type="GO" id="GO:0009055">
    <property type="term" value="F:electron transfer activity"/>
    <property type="evidence" value="ECO:0007669"/>
    <property type="project" value="InterPro"/>
</dbReference>
<protein>
    <recommendedName>
        <fullName evidence="1">Electron transfer flavoprotein alpha/beta-subunit N-terminal domain-containing protein</fullName>
    </recommendedName>
</protein>
<comment type="caution">
    <text evidence="2">The sequence shown here is derived from an EMBL/GenBank/DDBJ whole genome shotgun (WGS) entry which is preliminary data.</text>
</comment>
<feature type="domain" description="Electron transfer flavoprotein alpha/beta-subunit N-terminal" evidence="1">
    <location>
        <begin position="21"/>
        <end position="207"/>
    </location>
</feature>
<dbReference type="SMART" id="SM00893">
    <property type="entry name" value="ETF"/>
    <property type="match status" value="1"/>
</dbReference>
<dbReference type="Gene3D" id="3.40.50.620">
    <property type="entry name" value="HUPs"/>
    <property type="match status" value="1"/>
</dbReference>
<reference evidence="2" key="1">
    <citation type="journal article" date="2021" name="PeerJ">
        <title>Extensive microbial diversity within the chicken gut microbiome revealed by metagenomics and culture.</title>
        <authorList>
            <person name="Gilroy R."/>
            <person name="Ravi A."/>
            <person name="Getino M."/>
            <person name="Pursley I."/>
            <person name="Horton D.L."/>
            <person name="Alikhan N.F."/>
            <person name="Baker D."/>
            <person name="Gharbi K."/>
            <person name="Hall N."/>
            <person name="Watson M."/>
            <person name="Adriaenssens E.M."/>
            <person name="Foster-Nyarko E."/>
            <person name="Jarju S."/>
            <person name="Secka A."/>
            <person name="Antonio M."/>
            <person name="Oren A."/>
            <person name="Chaudhuri R.R."/>
            <person name="La Ragione R."/>
            <person name="Hildebrand F."/>
            <person name="Pallen M.J."/>
        </authorList>
    </citation>
    <scope>NUCLEOTIDE SEQUENCE</scope>
    <source>
        <strain evidence="2">CHK189-29639</strain>
    </source>
</reference>
<organism evidence="2 3">
    <name type="scientific">Ligilactobacillus salivarius</name>
    <dbReference type="NCBI Taxonomy" id="1624"/>
    <lineage>
        <taxon>Bacteria</taxon>
        <taxon>Bacillati</taxon>
        <taxon>Bacillota</taxon>
        <taxon>Bacilli</taxon>
        <taxon>Lactobacillales</taxon>
        <taxon>Lactobacillaceae</taxon>
        <taxon>Ligilactobacillus</taxon>
    </lineage>
</organism>
<dbReference type="InterPro" id="IPR012255">
    <property type="entry name" value="ETF_b"/>
</dbReference>
<sequence length="244" mass="27250">MKIAVIVKTDLNDPKVYTTHRAKVNFNPDNLFLSSADKSAIEYALKCIKNQSGEVDTYTFENGILADRVLHEALAMGVNTATKFVGVDSYDPLQTTIIAKQFADYIKKHGNYDLIITGYGRECDNLAPFIAKNLNMEFIDHVSKIDTDSSFETKLEKGVIKGRLEYPAVVSVLDSINTPHLPSFINLRDAFDAQINKVSLSTSEEHSKIVADQTKQEQIIFDLHQDPDAVQKLVDVLKNDGILK</sequence>
<reference evidence="2" key="2">
    <citation type="submission" date="2021-09" db="EMBL/GenBank/DDBJ databases">
        <authorList>
            <person name="Gilroy R."/>
        </authorList>
    </citation>
    <scope>NUCLEOTIDE SEQUENCE</scope>
    <source>
        <strain evidence="2">CHK189-29639</strain>
    </source>
</reference>
<dbReference type="PANTHER" id="PTHR21294:SF20">
    <property type="entry name" value="ELECTRON TRANSFER FLAVOPROTEIN, SUBUNIT BETA (ETFB)"/>
    <property type="match status" value="1"/>
</dbReference>
<dbReference type="AlphaFoldDB" id="A0A921ICE9"/>
<proteinExistence type="predicted"/>
<dbReference type="InterPro" id="IPR014729">
    <property type="entry name" value="Rossmann-like_a/b/a_fold"/>
</dbReference>
<dbReference type="EMBL" id="DYVK01000041">
    <property type="protein sequence ID" value="HJG15312.1"/>
    <property type="molecule type" value="Genomic_DNA"/>
</dbReference>